<gene>
    <name evidence="1" type="ORF">SAMN05421806_101832</name>
</gene>
<dbReference type="OrthoDB" id="9814791at2"/>
<evidence type="ECO:0000313" key="1">
    <source>
        <dbReference type="EMBL" id="SDJ52673.1"/>
    </source>
</evidence>
<dbReference type="STRING" id="417292.SAMN05421806_101832"/>
<evidence type="ECO:0000313" key="2">
    <source>
        <dbReference type="Proteomes" id="UP000199155"/>
    </source>
</evidence>
<evidence type="ECO:0008006" key="3">
    <source>
        <dbReference type="Google" id="ProtNLM"/>
    </source>
</evidence>
<proteinExistence type="predicted"/>
<keyword evidence="2" id="KW-1185">Reference proteome</keyword>
<name>A0A1G8UFU1_9ACTN</name>
<accession>A0A1G8UFU1</accession>
<dbReference type="AlphaFoldDB" id="A0A1G8UFU1"/>
<dbReference type="RefSeq" id="WP_093607234.1">
    <property type="nucleotide sequence ID" value="NZ_FNFF01000001.1"/>
</dbReference>
<sequence>MSSAYDFDFLTGRWRVRHRKALDFLDPEAAGWREFDSVTEGGTHFGGAAHFDEITMPDYAGLTLRLYDRETGQWSLYWADSRSGKLYPPVTGRFGADGTGQFFGDDSHEGKPVKVRFVWSGISATTARWEQAFSVDEGRTWVTNWIMEFAKEGTAAR</sequence>
<protein>
    <recommendedName>
        <fullName evidence="3">DUF1579 domain-containing protein</fullName>
    </recommendedName>
</protein>
<reference evidence="1 2" key="1">
    <citation type="submission" date="2016-10" db="EMBL/GenBank/DDBJ databases">
        <authorList>
            <person name="de Groot N.N."/>
        </authorList>
    </citation>
    <scope>NUCLEOTIDE SEQUENCE [LARGE SCALE GENOMIC DNA]</scope>
    <source>
        <strain evidence="1 2">CGMCC 4.5727</strain>
    </source>
</reference>
<dbReference type="EMBL" id="FNFF01000001">
    <property type="protein sequence ID" value="SDJ52673.1"/>
    <property type="molecule type" value="Genomic_DNA"/>
</dbReference>
<dbReference type="Proteomes" id="UP000199155">
    <property type="component" value="Unassembled WGS sequence"/>
</dbReference>
<organism evidence="1 2">
    <name type="scientific">Streptomyces indicus</name>
    <dbReference type="NCBI Taxonomy" id="417292"/>
    <lineage>
        <taxon>Bacteria</taxon>
        <taxon>Bacillati</taxon>
        <taxon>Actinomycetota</taxon>
        <taxon>Actinomycetes</taxon>
        <taxon>Kitasatosporales</taxon>
        <taxon>Streptomycetaceae</taxon>
        <taxon>Streptomyces</taxon>
    </lineage>
</organism>